<dbReference type="AlphaFoldDB" id="A0A2T4D9C6"/>
<dbReference type="Proteomes" id="UP000242087">
    <property type="component" value="Unassembled WGS sequence"/>
</dbReference>
<dbReference type="PANTHER" id="PTHR23526">
    <property type="entry name" value="INTEGRAL MEMBRANE TRANSPORT PROTEIN-RELATED"/>
    <property type="match status" value="1"/>
</dbReference>
<dbReference type="EMBL" id="PYVG01000001">
    <property type="protein sequence ID" value="PTB90378.1"/>
    <property type="molecule type" value="Genomic_DNA"/>
</dbReference>
<feature type="transmembrane region" description="Helical" evidence="1">
    <location>
        <begin position="135"/>
        <end position="154"/>
    </location>
</feature>
<reference evidence="4 5" key="1">
    <citation type="submission" date="2018-03" db="EMBL/GenBank/DDBJ databases">
        <title>Cross-interface Injection: A General Nanoliter Liquid Handling Method Applied to Single Cells Genome Amplification Automated Nanoliter Liquid Handling Applied to Single Cell Multiple Displacement Amplification.</title>
        <authorList>
            <person name="Yun J."/>
            <person name="Xu P."/>
            <person name="Xu J."/>
            <person name="Dai X."/>
            <person name="Wang Y."/>
            <person name="Zheng X."/>
            <person name="Cao C."/>
            <person name="Yi Q."/>
            <person name="Zhu Y."/>
            <person name="Wang L."/>
            <person name="Dong Z."/>
            <person name="Huang Y."/>
            <person name="Huang L."/>
            <person name="Du W."/>
        </authorList>
    </citation>
    <scope>NUCLEOTIDE SEQUENCE [LARGE SCALE GENOMIC DNA]</scope>
    <source>
        <strain evidence="2 5">A12-4</strain>
        <strain evidence="3 4">A9-4</strain>
    </source>
</reference>
<evidence type="ECO:0000313" key="2">
    <source>
        <dbReference type="EMBL" id="PTB89996.1"/>
    </source>
</evidence>
<keyword evidence="1" id="KW-0812">Transmembrane</keyword>
<dbReference type="InterPro" id="IPR036259">
    <property type="entry name" value="MFS_trans_sf"/>
</dbReference>
<keyword evidence="1" id="KW-1133">Transmembrane helix</keyword>
<gene>
    <name evidence="2" type="ORF">C9927_01005</name>
    <name evidence="3" type="ORF">C9928_00300</name>
</gene>
<evidence type="ECO:0000313" key="4">
    <source>
        <dbReference type="Proteomes" id="UP000241514"/>
    </source>
</evidence>
<accession>A0A2T4D9C6</accession>
<evidence type="ECO:0000313" key="5">
    <source>
        <dbReference type="Proteomes" id="UP000242087"/>
    </source>
</evidence>
<dbReference type="Proteomes" id="UP000241514">
    <property type="component" value="Unassembled WGS sequence"/>
</dbReference>
<dbReference type="Gene3D" id="1.20.1250.20">
    <property type="entry name" value="MFS general substrate transporter like domains"/>
    <property type="match status" value="1"/>
</dbReference>
<name>A0A2T4D9C6_9GAMM</name>
<feature type="transmembrane region" description="Helical" evidence="1">
    <location>
        <begin position="108"/>
        <end position="129"/>
    </location>
</feature>
<feature type="transmembrane region" description="Helical" evidence="1">
    <location>
        <begin position="294"/>
        <end position="316"/>
    </location>
</feature>
<evidence type="ECO:0000256" key="1">
    <source>
        <dbReference type="SAM" id="Phobius"/>
    </source>
</evidence>
<feature type="transmembrane region" description="Helical" evidence="1">
    <location>
        <begin position="394"/>
        <end position="412"/>
    </location>
</feature>
<dbReference type="InterPro" id="IPR052528">
    <property type="entry name" value="Sugar_transport-like"/>
</dbReference>
<feature type="transmembrane region" description="Helical" evidence="1">
    <location>
        <begin position="328"/>
        <end position="349"/>
    </location>
</feature>
<feature type="transmembrane region" description="Helical" evidence="1">
    <location>
        <begin position="355"/>
        <end position="374"/>
    </location>
</feature>
<organism evidence="2 5">
    <name type="scientific">Pseudidiomarina aestuarii</name>
    <dbReference type="NCBI Taxonomy" id="624146"/>
    <lineage>
        <taxon>Bacteria</taxon>
        <taxon>Pseudomonadati</taxon>
        <taxon>Pseudomonadota</taxon>
        <taxon>Gammaproteobacteria</taxon>
        <taxon>Alteromonadales</taxon>
        <taxon>Idiomarinaceae</taxon>
        <taxon>Pseudidiomarina</taxon>
    </lineage>
</organism>
<feature type="transmembrane region" description="Helical" evidence="1">
    <location>
        <begin position="268"/>
        <end position="288"/>
    </location>
</feature>
<evidence type="ECO:0000313" key="3">
    <source>
        <dbReference type="EMBL" id="PTB90378.1"/>
    </source>
</evidence>
<keyword evidence="1" id="KW-0472">Membrane</keyword>
<protein>
    <submittedName>
        <fullName evidence="2">MFS transporter permease</fullName>
    </submittedName>
</protein>
<dbReference type="SUPFAM" id="SSF103473">
    <property type="entry name" value="MFS general substrate transporter"/>
    <property type="match status" value="1"/>
</dbReference>
<feature type="transmembrane region" description="Helical" evidence="1">
    <location>
        <begin position="63"/>
        <end position="84"/>
    </location>
</feature>
<comment type="caution">
    <text evidence="2">The sequence shown here is derived from an EMBL/GenBank/DDBJ whole genome shotgun (WGS) entry which is preliminary data.</text>
</comment>
<sequence length="451" mass="47781">MSNTDDQDLVERMYGYLADDEDARVCKDIPDSACADQPQAFVAHLIALTLTKLGDSLVSARLVLPWLLSSLGAPAAFIAALVPLRESLALLPQLIVAQQLRETPIRKWFWVAGSFGQAAALIGMLVTVLTLSGEALGWAIVILLAVFSIARGVCSVAIKDVQGKTISKTRRGRMSGLAASTAGLLSVLTAGVILFAPQVFDEQWLTDGSPWLFAGLLGFAALLWAAAALVYAQVPEVPGATSGGGNALTEALRSLRLLWTDRQFGQFVLTRALLVSSAFAIPYIVVVIQRSGDGSLTSLGGMMLASGLAGLVAGRFWGRWSDRASHQVMAAAALTSCLVMLATLLMYQFEKQWLGYQWVGALLIFSAAVAHHGARVGRKTYLVDMATQDNRAQFTAVSNTVIGLVLLLGILLGPLESAAGISVVLGLLIVLGVIAGLRALTLPNPQKDSEQ</sequence>
<proteinExistence type="predicted"/>
<dbReference type="PANTHER" id="PTHR23526:SF2">
    <property type="entry name" value="MAJOR FACILITATOR SUPERFAMILY (MFS) PROFILE DOMAIN-CONTAINING PROTEIN"/>
    <property type="match status" value="1"/>
</dbReference>
<feature type="transmembrane region" description="Helical" evidence="1">
    <location>
        <begin position="418"/>
        <end position="437"/>
    </location>
</feature>
<dbReference type="EMBL" id="PYVF01000007">
    <property type="protein sequence ID" value="PTB89996.1"/>
    <property type="molecule type" value="Genomic_DNA"/>
</dbReference>
<feature type="transmembrane region" description="Helical" evidence="1">
    <location>
        <begin position="175"/>
        <end position="199"/>
    </location>
</feature>
<feature type="transmembrane region" description="Helical" evidence="1">
    <location>
        <begin position="211"/>
        <end position="232"/>
    </location>
</feature>